<dbReference type="EMBL" id="BPLQ01009547">
    <property type="protein sequence ID" value="GIY44603.1"/>
    <property type="molecule type" value="Genomic_DNA"/>
</dbReference>
<accession>A0AAV4TD66</accession>
<keyword evidence="1" id="KW-0472">Membrane</keyword>
<evidence type="ECO:0000313" key="2">
    <source>
        <dbReference type="EMBL" id="GIY44603.1"/>
    </source>
</evidence>
<dbReference type="Proteomes" id="UP001054837">
    <property type="component" value="Unassembled WGS sequence"/>
</dbReference>
<keyword evidence="3" id="KW-1185">Reference proteome</keyword>
<feature type="transmembrane region" description="Helical" evidence="1">
    <location>
        <begin position="118"/>
        <end position="138"/>
    </location>
</feature>
<feature type="transmembrane region" description="Helical" evidence="1">
    <location>
        <begin position="150"/>
        <end position="171"/>
    </location>
</feature>
<gene>
    <name evidence="2" type="primary">AVEN_142557_1</name>
    <name evidence="2" type="ORF">CDAR_125021</name>
</gene>
<feature type="transmembrane region" description="Helical" evidence="1">
    <location>
        <begin position="49"/>
        <end position="70"/>
    </location>
</feature>
<feature type="transmembrane region" description="Helical" evidence="1">
    <location>
        <begin position="221"/>
        <end position="239"/>
    </location>
</feature>
<organism evidence="2 3">
    <name type="scientific">Caerostris darwini</name>
    <dbReference type="NCBI Taxonomy" id="1538125"/>
    <lineage>
        <taxon>Eukaryota</taxon>
        <taxon>Metazoa</taxon>
        <taxon>Ecdysozoa</taxon>
        <taxon>Arthropoda</taxon>
        <taxon>Chelicerata</taxon>
        <taxon>Arachnida</taxon>
        <taxon>Araneae</taxon>
        <taxon>Araneomorphae</taxon>
        <taxon>Entelegynae</taxon>
        <taxon>Araneoidea</taxon>
        <taxon>Araneidae</taxon>
        <taxon>Caerostris</taxon>
    </lineage>
</organism>
<name>A0AAV4TD66_9ARAC</name>
<sequence length="241" mass="27685">MQDLYYDLLDQLNNDHSTEEIEKLFEVHEGMTPAVRNSLATTLRSMDEFFSFPAFLATLLNLVGLFWTGYSLTCTLIQDIFNHLLDQHNSDPSIGGTKRLFEIYENISKATRKFDEHFSFPTFIATVMNLSALFWTGYSVVFVTDTSLYVIAPVIYFLSHHLTLMISASMANEKATEAKLIIKCLLRHCHLQTRMKIKYEKIMALKSNLTLWKIYVFDKSLLITSFGCLLTYGILFATLGR</sequence>
<comment type="caution">
    <text evidence="2">The sequence shown here is derived from an EMBL/GenBank/DDBJ whole genome shotgun (WGS) entry which is preliminary data.</text>
</comment>
<protein>
    <submittedName>
        <fullName evidence="2">Uncharacterized protein</fullName>
    </submittedName>
</protein>
<proteinExistence type="predicted"/>
<reference evidence="2 3" key="1">
    <citation type="submission" date="2021-06" db="EMBL/GenBank/DDBJ databases">
        <title>Caerostris darwini draft genome.</title>
        <authorList>
            <person name="Kono N."/>
            <person name="Arakawa K."/>
        </authorList>
    </citation>
    <scope>NUCLEOTIDE SEQUENCE [LARGE SCALE GENOMIC DNA]</scope>
</reference>
<keyword evidence="1" id="KW-1133">Transmembrane helix</keyword>
<dbReference type="AlphaFoldDB" id="A0AAV4TD66"/>
<evidence type="ECO:0000256" key="1">
    <source>
        <dbReference type="SAM" id="Phobius"/>
    </source>
</evidence>
<keyword evidence="1" id="KW-0812">Transmembrane</keyword>
<evidence type="ECO:0000313" key="3">
    <source>
        <dbReference type="Proteomes" id="UP001054837"/>
    </source>
</evidence>